<sequence length="214" mass="23953">MLNNGRPMPPRPVPEPLATLEGYTYSALNTGMVELPGRTVQAAMWFRILRSLLDEVSLAITSRRKQPAAALRTIWKAAGLPPRGGLGVWAPYEMMEPEQQHVMMTAAATATDLAARHEILVLGRLGPAIQPLPLMDVYAGDRPPPARNAWQELVTEIELMLDDARTDPTVAGEALQLLTRTCKTLRQFEVRRGYLLRSRRPRSFPSLRRPSRPR</sequence>
<comment type="caution">
    <text evidence="1">The sequence shown here is derived from an EMBL/GenBank/DDBJ whole genome shotgun (WGS) entry which is preliminary data.</text>
</comment>
<keyword evidence="2" id="KW-1185">Reference proteome</keyword>
<name>A0ABV7Y3J0_9ACTN</name>
<reference evidence="2" key="1">
    <citation type="journal article" date="2019" name="Int. J. Syst. Evol. Microbiol.">
        <title>The Global Catalogue of Microorganisms (GCM) 10K type strain sequencing project: providing services to taxonomists for standard genome sequencing and annotation.</title>
        <authorList>
            <consortium name="The Broad Institute Genomics Platform"/>
            <consortium name="The Broad Institute Genome Sequencing Center for Infectious Disease"/>
            <person name="Wu L."/>
            <person name="Ma J."/>
        </authorList>
    </citation>
    <scope>NUCLEOTIDE SEQUENCE [LARGE SCALE GENOMIC DNA]</scope>
    <source>
        <strain evidence="2">CGMCC 4.7241</strain>
    </source>
</reference>
<protein>
    <submittedName>
        <fullName evidence="1">Uncharacterized protein</fullName>
    </submittedName>
</protein>
<evidence type="ECO:0000313" key="1">
    <source>
        <dbReference type="EMBL" id="MFC3759677.1"/>
    </source>
</evidence>
<evidence type="ECO:0000313" key="2">
    <source>
        <dbReference type="Proteomes" id="UP001595699"/>
    </source>
</evidence>
<dbReference type="RefSeq" id="WP_205121855.1">
    <property type="nucleotide sequence ID" value="NZ_JAFBCM010000001.1"/>
</dbReference>
<gene>
    <name evidence="1" type="ORF">ACFOUW_02395</name>
</gene>
<accession>A0ABV7Y3J0</accession>
<dbReference type="EMBL" id="JBHRZH010000002">
    <property type="protein sequence ID" value="MFC3759677.1"/>
    <property type="molecule type" value="Genomic_DNA"/>
</dbReference>
<proteinExistence type="predicted"/>
<organism evidence="1 2">
    <name type="scientific">Tenggerimyces flavus</name>
    <dbReference type="NCBI Taxonomy" id="1708749"/>
    <lineage>
        <taxon>Bacteria</taxon>
        <taxon>Bacillati</taxon>
        <taxon>Actinomycetota</taxon>
        <taxon>Actinomycetes</taxon>
        <taxon>Propionibacteriales</taxon>
        <taxon>Nocardioidaceae</taxon>
        <taxon>Tenggerimyces</taxon>
    </lineage>
</organism>
<dbReference type="Proteomes" id="UP001595699">
    <property type="component" value="Unassembled WGS sequence"/>
</dbReference>